<dbReference type="PANTHER" id="PTHR34136">
    <property type="match status" value="1"/>
</dbReference>
<reference evidence="3 4" key="1">
    <citation type="submission" date="2023-10" db="EMBL/GenBank/DDBJ databases">
        <title>Bacteria for the degradation of biodegradable plastic PBAT(Polybutylene adipate terephthalate).</title>
        <authorList>
            <person name="Weon H.-Y."/>
            <person name="Yeon J."/>
        </authorList>
    </citation>
    <scope>NUCLEOTIDE SEQUENCE [LARGE SCALE GENOMIC DNA]</scope>
    <source>
        <strain evidence="3 4">SBD 7-3</strain>
    </source>
</reference>
<keyword evidence="4" id="KW-1185">Reference proteome</keyword>
<evidence type="ECO:0000313" key="3">
    <source>
        <dbReference type="EMBL" id="WOB06999.1"/>
    </source>
</evidence>
<evidence type="ECO:0000256" key="2">
    <source>
        <dbReference type="ARBA" id="ARBA00022679"/>
    </source>
</evidence>
<dbReference type="NCBIfam" id="TIGR00696">
    <property type="entry name" value="wecG_tagA_cpsF"/>
    <property type="match status" value="1"/>
</dbReference>
<dbReference type="EMBL" id="CP136336">
    <property type="protein sequence ID" value="WOB06999.1"/>
    <property type="molecule type" value="Genomic_DNA"/>
</dbReference>
<dbReference type="PANTHER" id="PTHR34136:SF1">
    <property type="entry name" value="UDP-N-ACETYL-D-MANNOSAMINURONIC ACID TRANSFERASE"/>
    <property type="match status" value="1"/>
</dbReference>
<evidence type="ECO:0000256" key="1">
    <source>
        <dbReference type="ARBA" id="ARBA00022676"/>
    </source>
</evidence>
<keyword evidence="1" id="KW-0328">Glycosyltransferase</keyword>
<dbReference type="RefSeq" id="WP_316699666.1">
    <property type="nucleotide sequence ID" value="NZ_CP136336.1"/>
</dbReference>
<dbReference type="Pfam" id="PF03808">
    <property type="entry name" value="Glyco_tran_WecG"/>
    <property type="match status" value="1"/>
</dbReference>
<gene>
    <name evidence="3" type="ORF">RXV79_19000</name>
</gene>
<organism evidence="3 4">
    <name type="scientific">Piscinibacter gummiphilus</name>
    <dbReference type="NCBI Taxonomy" id="946333"/>
    <lineage>
        <taxon>Bacteria</taxon>
        <taxon>Pseudomonadati</taxon>
        <taxon>Pseudomonadota</taxon>
        <taxon>Betaproteobacteria</taxon>
        <taxon>Burkholderiales</taxon>
        <taxon>Sphaerotilaceae</taxon>
        <taxon>Piscinibacter</taxon>
    </lineage>
</organism>
<keyword evidence="2" id="KW-0808">Transferase</keyword>
<protein>
    <submittedName>
        <fullName evidence="3">WecB/TagA/CpsF family glycosyltransferase</fullName>
    </submittedName>
</protein>
<dbReference type="CDD" id="cd06533">
    <property type="entry name" value="Glyco_transf_WecG_TagA"/>
    <property type="match status" value="1"/>
</dbReference>
<evidence type="ECO:0000313" key="4">
    <source>
        <dbReference type="Proteomes" id="UP001303946"/>
    </source>
</evidence>
<name>A0ABZ0CQ41_9BURK</name>
<dbReference type="Proteomes" id="UP001303946">
    <property type="component" value="Chromosome"/>
</dbReference>
<proteinExistence type="predicted"/>
<accession>A0ABZ0CQ41</accession>
<dbReference type="InterPro" id="IPR004629">
    <property type="entry name" value="WecG_TagA_CpsF"/>
</dbReference>
<sequence length="252" mass="28429">MTTSTLSGPKLPETLRIGPFRVKSFGSHALAGQIYRQLALGRRTELFFANTNFVVTCQAFAERFNDDPAITVVNDGIGMDLAARLMHGKRFQENLNGTDFIPRLLGGSPLPLRVFLFGARPEVVREASRSVERRFGHTVVGALSGYGVEDELVCERIRSAKPDVVLVALGNPLQEQWILDHAQQLPPALYVGVGALFDFLAERAVRAPVWVRKLHLEWFFRLTQEPKRLWKRYTVDAFKFFRICRSAKLEAS</sequence>